<proteinExistence type="predicted"/>
<organism evidence="2 3">
    <name type="scientific">Elysia crispata</name>
    <name type="common">lettuce slug</name>
    <dbReference type="NCBI Taxonomy" id="231223"/>
    <lineage>
        <taxon>Eukaryota</taxon>
        <taxon>Metazoa</taxon>
        <taxon>Spiralia</taxon>
        <taxon>Lophotrochozoa</taxon>
        <taxon>Mollusca</taxon>
        <taxon>Gastropoda</taxon>
        <taxon>Heterobranchia</taxon>
        <taxon>Euthyneura</taxon>
        <taxon>Panpulmonata</taxon>
        <taxon>Sacoglossa</taxon>
        <taxon>Placobranchoidea</taxon>
        <taxon>Plakobranchidae</taxon>
        <taxon>Elysia</taxon>
    </lineage>
</organism>
<accession>A0AAE0ZL29</accession>
<keyword evidence="3" id="KW-1185">Reference proteome</keyword>
<evidence type="ECO:0000313" key="2">
    <source>
        <dbReference type="EMBL" id="KAK3771127.1"/>
    </source>
</evidence>
<evidence type="ECO:0000256" key="1">
    <source>
        <dbReference type="SAM" id="MobiDB-lite"/>
    </source>
</evidence>
<gene>
    <name evidence="2" type="ORF">RRG08_034143</name>
</gene>
<feature type="region of interest" description="Disordered" evidence="1">
    <location>
        <begin position="183"/>
        <end position="208"/>
    </location>
</feature>
<dbReference type="EMBL" id="JAWDGP010003771">
    <property type="protein sequence ID" value="KAK3771127.1"/>
    <property type="molecule type" value="Genomic_DNA"/>
</dbReference>
<feature type="compositionally biased region" description="Basic and acidic residues" evidence="1">
    <location>
        <begin position="135"/>
        <end position="150"/>
    </location>
</feature>
<sequence>MPVTSSQRPVSSTWLQNQAMWQIRPDRAGGCQDLDICVMRSVLMGLSFCRRSSSQPSSTRIEMISCNRSIPVVILFCVCVCVWDWRDIKSTKALVYTRKVSVKLGQGSKTAHFDRKSLDPRNYACEDTSSRRFHEYKGKTSRGDGEEAKPGLRRGISQREVYDREQPTTRQHCFLAFPESEGKSDQGRLRLDTGHSGRAGLRGLGSASTLDQVTQQRYTPVHSSAKFLFPAQETRFAWAPNGCARMTCILAPAAPRTDNRGDKPKNHYRSGCLRPLGARVILFRELLPRHMALDDFKKVCSSALTETHVLYQLLTFQPRHLTGEPAHVFFQDCKVSQPCLAILSAQQ</sequence>
<reference evidence="2" key="1">
    <citation type="journal article" date="2023" name="G3 (Bethesda)">
        <title>A reference genome for the long-term kleptoplast-retaining sea slug Elysia crispata morphotype clarki.</title>
        <authorList>
            <person name="Eastman K.E."/>
            <person name="Pendleton A.L."/>
            <person name="Shaikh M.A."/>
            <person name="Suttiyut T."/>
            <person name="Ogas R."/>
            <person name="Tomko P."/>
            <person name="Gavelis G."/>
            <person name="Widhalm J.R."/>
            <person name="Wisecaver J.H."/>
        </authorList>
    </citation>
    <scope>NUCLEOTIDE SEQUENCE</scope>
    <source>
        <strain evidence="2">ECLA1</strain>
    </source>
</reference>
<name>A0AAE0ZL29_9GAST</name>
<protein>
    <submittedName>
        <fullName evidence="2">Uncharacterized protein</fullName>
    </submittedName>
</protein>
<dbReference type="Proteomes" id="UP001283361">
    <property type="component" value="Unassembled WGS sequence"/>
</dbReference>
<evidence type="ECO:0000313" key="3">
    <source>
        <dbReference type="Proteomes" id="UP001283361"/>
    </source>
</evidence>
<feature type="compositionally biased region" description="Basic and acidic residues" evidence="1">
    <location>
        <begin position="183"/>
        <end position="195"/>
    </location>
</feature>
<comment type="caution">
    <text evidence="2">The sequence shown here is derived from an EMBL/GenBank/DDBJ whole genome shotgun (WGS) entry which is preliminary data.</text>
</comment>
<feature type="region of interest" description="Disordered" evidence="1">
    <location>
        <begin position="135"/>
        <end position="154"/>
    </location>
</feature>
<dbReference type="AlphaFoldDB" id="A0AAE0ZL29"/>